<proteinExistence type="predicted"/>
<sequence length="51" mass="6356">MNLKEMIRRADWYEKVSCWLGVHNYCYSIRRDYRICVRCNKLHRMTDDKGE</sequence>
<evidence type="ECO:0000313" key="1">
    <source>
        <dbReference type="EMBL" id="KKM71236.1"/>
    </source>
</evidence>
<gene>
    <name evidence="1" type="ORF">LCGC14_1432660</name>
</gene>
<protein>
    <submittedName>
        <fullName evidence="1">Uncharacterized protein</fullName>
    </submittedName>
</protein>
<organism evidence="1">
    <name type="scientific">marine sediment metagenome</name>
    <dbReference type="NCBI Taxonomy" id="412755"/>
    <lineage>
        <taxon>unclassified sequences</taxon>
        <taxon>metagenomes</taxon>
        <taxon>ecological metagenomes</taxon>
    </lineage>
</organism>
<dbReference type="EMBL" id="LAZR01009676">
    <property type="protein sequence ID" value="KKM71236.1"/>
    <property type="molecule type" value="Genomic_DNA"/>
</dbReference>
<dbReference type="AlphaFoldDB" id="A0A0F9K9A2"/>
<name>A0A0F9K9A2_9ZZZZ</name>
<reference evidence="1" key="1">
    <citation type="journal article" date="2015" name="Nature">
        <title>Complex archaea that bridge the gap between prokaryotes and eukaryotes.</title>
        <authorList>
            <person name="Spang A."/>
            <person name="Saw J.H."/>
            <person name="Jorgensen S.L."/>
            <person name="Zaremba-Niedzwiedzka K."/>
            <person name="Martijn J."/>
            <person name="Lind A.E."/>
            <person name="van Eijk R."/>
            <person name="Schleper C."/>
            <person name="Guy L."/>
            <person name="Ettema T.J."/>
        </authorList>
    </citation>
    <scope>NUCLEOTIDE SEQUENCE</scope>
</reference>
<accession>A0A0F9K9A2</accession>
<comment type="caution">
    <text evidence="1">The sequence shown here is derived from an EMBL/GenBank/DDBJ whole genome shotgun (WGS) entry which is preliminary data.</text>
</comment>